<feature type="non-terminal residue" evidence="1">
    <location>
        <position position="1"/>
    </location>
</feature>
<dbReference type="EMBL" id="CAJVPW010014874">
    <property type="protein sequence ID" value="CAG8657241.1"/>
    <property type="molecule type" value="Genomic_DNA"/>
</dbReference>
<organism evidence="1 2">
    <name type="scientific">Cetraspora pellucida</name>
    <dbReference type="NCBI Taxonomy" id="1433469"/>
    <lineage>
        <taxon>Eukaryota</taxon>
        <taxon>Fungi</taxon>
        <taxon>Fungi incertae sedis</taxon>
        <taxon>Mucoromycota</taxon>
        <taxon>Glomeromycotina</taxon>
        <taxon>Glomeromycetes</taxon>
        <taxon>Diversisporales</taxon>
        <taxon>Gigasporaceae</taxon>
        <taxon>Cetraspora</taxon>
    </lineage>
</organism>
<gene>
    <name evidence="1" type="ORF">SPELUC_LOCUS9135</name>
</gene>
<protein>
    <submittedName>
        <fullName evidence="1">2624_t:CDS:1</fullName>
    </submittedName>
</protein>
<name>A0ACA9NH48_9GLOM</name>
<accession>A0ACA9NH48</accession>
<evidence type="ECO:0000313" key="1">
    <source>
        <dbReference type="EMBL" id="CAG8657241.1"/>
    </source>
</evidence>
<keyword evidence="2" id="KW-1185">Reference proteome</keyword>
<reference evidence="1" key="1">
    <citation type="submission" date="2021-06" db="EMBL/GenBank/DDBJ databases">
        <authorList>
            <person name="Kallberg Y."/>
            <person name="Tangrot J."/>
            <person name="Rosling A."/>
        </authorList>
    </citation>
    <scope>NUCLEOTIDE SEQUENCE</scope>
    <source>
        <strain evidence="1">28 12/20/2015</strain>
    </source>
</reference>
<comment type="caution">
    <text evidence="1">The sequence shown here is derived from an EMBL/GenBank/DDBJ whole genome shotgun (WGS) entry which is preliminary data.</text>
</comment>
<sequence>SADGNIEIKLYRESENQYNYQDLIDLDAQLDEKEHSDHSDENAADLSEDAILQDINKDQEDKYHPKKQKRSIRKVAKRKKKVEKYK</sequence>
<evidence type="ECO:0000313" key="2">
    <source>
        <dbReference type="Proteomes" id="UP000789366"/>
    </source>
</evidence>
<dbReference type="Proteomes" id="UP000789366">
    <property type="component" value="Unassembled WGS sequence"/>
</dbReference>
<proteinExistence type="predicted"/>